<name>A0A8H5F1F9_9AGAR</name>
<evidence type="ECO:0000313" key="2">
    <source>
        <dbReference type="Proteomes" id="UP000559256"/>
    </source>
</evidence>
<organism evidence="1 2">
    <name type="scientific">Tetrapyrgos nigripes</name>
    <dbReference type="NCBI Taxonomy" id="182062"/>
    <lineage>
        <taxon>Eukaryota</taxon>
        <taxon>Fungi</taxon>
        <taxon>Dikarya</taxon>
        <taxon>Basidiomycota</taxon>
        <taxon>Agaricomycotina</taxon>
        <taxon>Agaricomycetes</taxon>
        <taxon>Agaricomycetidae</taxon>
        <taxon>Agaricales</taxon>
        <taxon>Marasmiineae</taxon>
        <taxon>Marasmiaceae</taxon>
        <taxon>Tetrapyrgos</taxon>
    </lineage>
</organism>
<sequence length="91" mass="10203">MQIDLPITSGYCVRLGVNEVWDLECRDVFWGGWKCGWEQGDGGVGGVWVWLRSLGPSQTLASRNTSAFLPWPSSPFTAGFSLVPIFRYLYI</sequence>
<gene>
    <name evidence="1" type="ORF">D9758_018320</name>
</gene>
<dbReference type="AlphaFoldDB" id="A0A8H5F1F9"/>
<protein>
    <submittedName>
        <fullName evidence="1">Uncharacterized protein</fullName>
    </submittedName>
</protein>
<dbReference type="EMBL" id="JAACJM010000419">
    <property type="protein sequence ID" value="KAF5320037.1"/>
    <property type="molecule type" value="Genomic_DNA"/>
</dbReference>
<accession>A0A8H5F1F9</accession>
<reference evidence="1 2" key="1">
    <citation type="journal article" date="2020" name="ISME J.">
        <title>Uncovering the hidden diversity of litter-decomposition mechanisms in mushroom-forming fungi.</title>
        <authorList>
            <person name="Floudas D."/>
            <person name="Bentzer J."/>
            <person name="Ahren D."/>
            <person name="Johansson T."/>
            <person name="Persson P."/>
            <person name="Tunlid A."/>
        </authorList>
    </citation>
    <scope>NUCLEOTIDE SEQUENCE [LARGE SCALE GENOMIC DNA]</scope>
    <source>
        <strain evidence="1 2">CBS 291.85</strain>
    </source>
</reference>
<keyword evidence="2" id="KW-1185">Reference proteome</keyword>
<comment type="caution">
    <text evidence="1">The sequence shown here is derived from an EMBL/GenBank/DDBJ whole genome shotgun (WGS) entry which is preliminary data.</text>
</comment>
<proteinExistence type="predicted"/>
<evidence type="ECO:0000313" key="1">
    <source>
        <dbReference type="EMBL" id="KAF5320037.1"/>
    </source>
</evidence>
<dbReference type="Proteomes" id="UP000559256">
    <property type="component" value="Unassembled WGS sequence"/>
</dbReference>